<evidence type="ECO:0000256" key="4">
    <source>
        <dbReference type="ARBA" id="ARBA00022670"/>
    </source>
</evidence>
<dbReference type="InterPro" id="IPR042467">
    <property type="entry name" value="Peptidase_C65_otubain_sub2"/>
</dbReference>
<evidence type="ECO:0000256" key="7">
    <source>
        <dbReference type="ARBA" id="ARBA00022807"/>
    </source>
</evidence>
<protein>
    <recommendedName>
        <fullName evidence="3">ubiquitinyl hydrolase 1</fullName>
        <ecNumber evidence="3">3.4.19.12</ecNumber>
    </recommendedName>
</protein>
<dbReference type="AlphaFoldDB" id="A0A9D3MZC4"/>
<gene>
    <name evidence="9" type="ORF">ANANG_G00021810</name>
</gene>
<sequence>MTDAAELVSEKLDIATLRTEQAEDEKTKEICKHYSSVRRIKGDGNCFYRAVIFGHLEVLLQDERGMQIFKDELIQTGKELLLAGFSESSFEDILNTFVRVLVCTEADNQDSTLLKVFNDQSTSDSMVQYLRLLTSAYLQNHSDFFQHFVEAPNLKSYCTQEVETMAMECDHVEIIALSEALGLSFHIVSMEAGDGHLTHHTIPEGAIPSLHLLYKTAHYDILYPRAHLEES</sequence>
<name>A0A9D3MZC4_ANGAN</name>
<evidence type="ECO:0000256" key="2">
    <source>
        <dbReference type="ARBA" id="ARBA00006579"/>
    </source>
</evidence>
<dbReference type="EC" id="3.4.19.12" evidence="3"/>
<keyword evidence="7" id="KW-0788">Thiol protease</keyword>
<dbReference type="PANTHER" id="PTHR12931">
    <property type="entry name" value="UBIQUITIN THIOLESTERASE PROTEIN OTUB"/>
    <property type="match status" value="1"/>
</dbReference>
<dbReference type="InterPro" id="IPR019400">
    <property type="entry name" value="Peptidase_C65_otubain"/>
</dbReference>
<evidence type="ECO:0000256" key="5">
    <source>
        <dbReference type="ARBA" id="ARBA00022786"/>
    </source>
</evidence>
<dbReference type="PROSITE" id="PS50802">
    <property type="entry name" value="OTU"/>
    <property type="match status" value="1"/>
</dbReference>
<dbReference type="GO" id="GO:0071108">
    <property type="term" value="P:protein K48-linked deubiquitination"/>
    <property type="evidence" value="ECO:0007669"/>
    <property type="project" value="TreeGrafter"/>
</dbReference>
<dbReference type="PANTHER" id="PTHR12931:SF15">
    <property type="entry name" value="UBIQUITIN THIOESTERASE OTUBAIN-LIKE"/>
    <property type="match status" value="1"/>
</dbReference>
<dbReference type="Pfam" id="PF10275">
    <property type="entry name" value="Peptidase_C65"/>
    <property type="match status" value="1"/>
</dbReference>
<evidence type="ECO:0000256" key="1">
    <source>
        <dbReference type="ARBA" id="ARBA00000707"/>
    </source>
</evidence>
<evidence type="ECO:0000313" key="9">
    <source>
        <dbReference type="EMBL" id="KAG5857664.1"/>
    </source>
</evidence>
<dbReference type="GO" id="GO:0005634">
    <property type="term" value="C:nucleus"/>
    <property type="evidence" value="ECO:0007669"/>
    <property type="project" value="TreeGrafter"/>
</dbReference>
<dbReference type="OMA" id="KVYCRQE"/>
<evidence type="ECO:0000256" key="6">
    <source>
        <dbReference type="ARBA" id="ARBA00022801"/>
    </source>
</evidence>
<dbReference type="GO" id="GO:0043130">
    <property type="term" value="F:ubiquitin binding"/>
    <property type="evidence" value="ECO:0007669"/>
    <property type="project" value="TreeGrafter"/>
</dbReference>
<reference evidence="9" key="1">
    <citation type="submission" date="2021-01" db="EMBL/GenBank/DDBJ databases">
        <title>A chromosome-scale assembly of European eel, Anguilla anguilla.</title>
        <authorList>
            <person name="Henkel C."/>
            <person name="Jong-Raadsen S.A."/>
            <person name="Dufour S."/>
            <person name="Weltzien F.-A."/>
            <person name="Palstra A.P."/>
            <person name="Pelster B."/>
            <person name="Spaink H.P."/>
            <person name="Van Den Thillart G.E."/>
            <person name="Jansen H."/>
            <person name="Zahm M."/>
            <person name="Klopp C."/>
            <person name="Cedric C."/>
            <person name="Louis A."/>
            <person name="Berthelot C."/>
            <person name="Parey E."/>
            <person name="Roest Crollius H."/>
            <person name="Montfort J."/>
            <person name="Robinson-Rechavi M."/>
            <person name="Bucao C."/>
            <person name="Bouchez O."/>
            <person name="Gislard M."/>
            <person name="Lluch J."/>
            <person name="Milhes M."/>
            <person name="Lampietro C."/>
            <person name="Lopez Roques C."/>
            <person name="Donnadieu C."/>
            <person name="Braasch I."/>
            <person name="Desvignes T."/>
            <person name="Postlethwait J."/>
            <person name="Bobe J."/>
            <person name="Guiguen Y."/>
            <person name="Dirks R."/>
        </authorList>
    </citation>
    <scope>NUCLEOTIDE SEQUENCE</scope>
    <source>
        <strain evidence="9">Tag_6206</strain>
        <tissue evidence="9">Liver</tissue>
    </source>
</reference>
<evidence type="ECO:0000259" key="8">
    <source>
        <dbReference type="PROSITE" id="PS50802"/>
    </source>
</evidence>
<feature type="domain" description="OTU" evidence="8">
    <location>
        <begin position="35"/>
        <end position="225"/>
    </location>
</feature>
<dbReference type="GO" id="GO:2000780">
    <property type="term" value="P:negative regulation of double-strand break repair"/>
    <property type="evidence" value="ECO:0007669"/>
    <property type="project" value="TreeGrafter"/>
</dbReference>
<keyword evidence="10" id="KW-1185">Reference proteome</keyword>
<dbReference type="OrthoDB" id="18915at2759"/>
<comment type="catalytic activity">
    <reaction evidence="1">
        <text>Thiol-dependent hydrolysis of ester, thioester, amide, peptide and isopeptide bonds formed by the C-terminal Gly of ubiquitin (a 76-residue protein attached to proteins as an intracellular targeting signal).</text>
        <dbReference type="EC" id="3.4.19.12"/>
    </reaction>
</comment>
<dbReference type="GO" id="GO:0006508">
    <property type="term" value="P:proteolysis"/>
    <property type="evidence" value="ECO:0007669"/>
    <property type="project" value="UniProtKB-KW"/>
</dbReference>
<dbReference type="InterPro" id="IPR003323">
    <property type="entry name" value="OTU_dom"/>
</dbReference>
<dbReference type="InterPro" id="IPR038765">
    <property type="entry name" value="Papain-like_cys_pep_sf"/>
</dbReference>
<evidence type="ECO:0000256" key="3">
    <source>
        <dbReference type="ARBA" id="ARBA00012759"/>
    </source>
</evidence>
<dbReference type="EMBL" id="JAFIRN010000001">
    <property type="protein sequence ID" value="KAG5857664.1"/>
    <property type="molecule type" value="Genomic_DNA"/>
</dbReference>
<dbReference type="GO" id="GO:0004843">
    <property type="term" value="F:cysteine-type deubiquitinase activity"/>
    <property type="evidence" value="ECO:0007669"/>
    <property type="project" value="UniProtKB-EC"/>
</dbReference>
<dbReference type="InterPro" id="IPR042468">
    <property type="entry name" value="Peptidase_C65_otubain_sub1"/>
</dbReference>
<dbReference type="FunFam" id="1.20.1300.20:FF:000001">
    <property type="entry name" value="Ubiquitin thioesterase OTUB1"/>
    <property type="match status" value="1"/>
</dbReference>
<comment type="similarity">
    <text evidence="2">Belongs to the peptidase C65 family.</text>
</comment>
<organism evidence="9 10">
    <name type="scientific">Anguilla anguilla</name>
    <name type="common">European freshwater eel</name>
    <name type="synonym">Muraena anguilla</name>
    <dbReference type="NCBI Taxonomy" id="7936"/>
    <lineage>
        <taxon>Eukaryota</taxon>
        <taxon>Metazoa</taxon>
        <taxon>Chordata</taxon>
        <taxon>Craniata</taxon>
        <taxon>Vertebrata</taxon>
        <taxon>Euteleostomi</taxon>
        <taxon>Actinopterygii</taxon>
        <taxon>Neopterygii</taxon>
        <taxon>Teleostei</taxon>
        <taxon>Anguilliformes</taxon>
        <taxon>Anguillidae</taxon>
        <taxon>Anguilla</taxon>
    </lineage>
</organism>
<proteinExistence type="inferred from homology"/>
<comment type="caution">
    <text evidence="9">The sequence shown here is derived from an EMBL/GenBank/DDBJ whole genome shotgun (WGS) entry which is preliminary data.</text>
</comment>
<dbReference type="Gene3D" id="3.30.200.60">
    <property type="entry name" value="Peptidase C65 Otubain, subdomain 1"/>
    <property type="match status" value="1"/>
</dbReference>
<keyword evidence="4" id="KW-0645">Protease</keyword>
<dbReference type="Proteomes" id="UP001044222">
    <property type="component" value="Unassembled WGS sequence"/>
</dbReference>
<evidence type="ECO:0000313" key="10">
    <source>
        <dbReference type="Proteomes" id="UP001044222"/>
    </source>
</evidence>
<keyword evidence="6" id="KW-0378">Hydrolase</keyword>
<accession>A0A9D3MZC4</accession>
<dbReference type="SUPFAM" id="SSF54001">
    <property type="entry name" value="Cysteine proteinases"/>
    <property type="match status" value="1"/>
</dbReference>
<dbReference type="Gene3D" id="1.20.1300.20">
    <property type="entry name" value="Peptidase C65 Otubain, subdomain 2"/>
    <property type="match status" value="1"/>
</dbReference>
<keyword evidence="5" id="KW-0833">Ubl conjugation pathway</keyword>